<feature type="domain" description="Tyrosinase copper-binding" evidence="5">
    <location>
        <begin position="297"/>
        <end position="308"/>
    </location>
</feature>
<organism evidence="6 7">
    <name type="scientific">Necator americanus</name>
    <name type="common">Human hookworm</name>
    <dbReference type="NCBI Taxonomy" id="51031"/>
    <lineage>
        <taxon>Eukaryota</taxon>
        <taxon>Metazoa</taxon>
        <taxon>Ecdysozoa</taxon>
        <taxon>Nematoda</taxon>
        <taxon>Chromadorea</taxon>
        <taxon>Rhabditida</taxon>
        <taxon>Rhabditina</taxon>
        <taxon>Rhabditomorpha</taxon>
        <taxon>Strongyloidea</taxon>
        <taxon>Ancylostomatidae</taxon>
        <taxon>Bunostominae</taxon>
        <taxon>Necator</taxon>
    </lineage>
</organism>
<keyword evidence="1" id="KW-0479">Metal-binding</keyword>
<evidence type="ECO:0000259" key="5">
    <source>
        <dbReference type="PROSITE" id="PS00498"/>
    </source>
</evidence>
<feature type="signal peptide" evidence="3">
    <location>
        <begin position="1"/>
        <end position="15"/>
    </location>
</feature>
<evidence type="ECO:0000256" key="1">
    <source>
        <dbReference type="ARBA" id="ARBA00022723"/>
    </source>
</evidence>
<evidence type="ECO:0000313" key="6">
    <source>
        <dbReference type="EMBL" id="KAK6750368.1"/>
    </source>
</evidence>
<dbReference type="PROSITE" id="PS00498">
    <property type="entry name" value="TYROSINASE_2"/>
    <property type="match status" value="1"/>
</dbReference>
<dbReference type="PROSITE" id="PS00497">
    <property type="entry name" value="TYROSINASE_1"/>
    <property type="match status" value="1"/>
</dbReference>
<proteinExistence type="predicted"/>
<dbReference type="Gene3D" id="1.10.1280.10">
    <property type="entry name" value="Di-copper center containing domain from catechol oxidase"/>
    <property type="match status" value="1"/>
</dbReference>
<gene>
    <name evidence="6" type="primary">Necator_chrIV.g15675</name>
    <name evidence="6" type="ORF">RB195_002380</name>
</gene>
<keyword evidence="2" id="KW-0186">Copper</keyword>
<keyword evidence="7" id="KW-1185">Reference proteome</keyword>
<evidence type="ECO:0000313" key="7">
    <source>
        <dbReference type="Proteomes" id="UP001303046"/>
    </source>
</evidence>
<evidence type="ECO:0000256" key="2">
    <source>
        <dbReference type="ARBA" id="ARBA00023008"/>
    </source>
</evidence>
<dbReference type="PRINTS" id="PR00092">
    <property type="entry name" value="TYROSINASE"/>
</dbReference>
<dbReference type="PANTHER" id="PTHR11474:SF126">
    <property type="entry name" value="TYROSINASE-LIKE PROTEIN TYR-1-RELATED"/>
    <property type="match status" value="1"/>
</dbReference>
<evidence type="ECO:0000259" key="4">
    <source>
        <dbReference type="PROSITE" id="PS00497"/>
    </source>
</evidence>
<reference evidence="6 7" key="1">
    <citation type="submission" date="2023-08" db="EMBL/GenBank/DDBJ databases">
        <title>A Necator americanus chromosomal reference genome.</title>
        <authorList>
            <person name="Ilik V."/>
            <person name="Petrzelkova K.J."/>
            <person name="Pardy F."/>
            <person name="Fuh T."/>
            <person name="Niatou-Singa F.S."/>
            <person name="Gouil Q."/>
            <person name="Baker L."/>
            <person name="Ritchie M.E."/>
            <person name="Jex A.R."/>
            <person name="Gazzola D."/>
            <person name="Li H."/>
            <person name="Toshio Fujiwara R."/>
            <person name="Zhan B."/>
            <person name="Aroian R.V."/>
            <person name="Pafco B."/>
            <person name="Schwarz E.M."/>
        </authorList>
    </citation>
    <scope>NUCLEOTIDE SEQUENCE [LARGE SCALE GENOMIC DNA]</scope>
    <source>
        <strain evidence="6 7">Aroian</strain>
        <tissue evidence="6">Whole animal</tissue>
    </source>
</reference>
<dbReference type="InterPro" id="IPR050316">
    <property type="entry name" value="Tyrosinase/Hemocyanin"/>
</dbReference>
<evidence type="ECO:0000256" key="3">
    <source>
        <dbReference type="SAM" id="SignalP"/>
    </source>
</evidence>
<dbReference type="Proteomes" id="UP001303046">
    <property type="component" value="Unassembled WGS sequence"/>
</dbReference>
<keyword evidence="3" id="KW-0732">Signal</keyword>
<feature type="chain" id="PRO_5045359583" description="Tyrosinase copper-binding domain-containing protein" evidence="3">
    <location>
        <begin position="16"/>
        <end position="350"/>
    </location>
</feature>
<comment type="caution">
    <text evidence="6">The sequence shown here is derived from an EMBL/GenBank/DDBJ whole genome shotgun (WGS) entry which is preliminary data.</text>
</comment>
<dbReference type="Pfam" id="PF00264">
    <property type="entry name" value="Tyrosinase"/>
    <property type="match status" value="1"/>
</dbReference>
<feature type="domain" description="Tyrosinase copper-binding" evidence="4">
    <location>
        <begin position="130"/>
        <end position="147"/>
    </location>
</feature>
<dbReference type="InterPro" id="IPR008922">
    <property type="entry name" value="Di-copper_centre_dom_sf"/>
</dbReference>
<dbReference type="EMBL" id="JAVFWL010000004">
    <property type="protein sequence ID" value="KAK6750368.1"/>
    <property type="molecule type" value="Genomic_DNA"/>
</dbReference>
<protein>
    <recommendedName>
        <fullName evidence="4 5">Tyrosinase copper-binding domain-containing protein</fullName>
    </recommendedName>
</protein>
<dbReference type="InterPro" id="IPR002227">
    <property type="entry name" value="Tyrosinase_Cu-bd"/>
</dbReference>
<dbReference type="SUPFAM" id="SSF48056">
    <property type="entry name" value="Di-copper centre-containing domain"/>
    <property type="match status" value="1"/>
</dbReference>
<sequence length="350" mass="38916">MILLLVAQLVHIISTQNPCFTTNLSDPQQLVCNQIKAWDAASRMQDIPTQSSLTPAISVFGLYIQKTSWNGTYCNLPGGVVLQRLTRKEYRLMTAAERELYRQGFLAVRNSIYQTLSTAHSNVNQSPGAHSGPNFLPWHRELLKRIEIGIRTSAVTVNGQTTYPYANTFVPYWDSTLDDNINLYMGISSSNSMIFSADLLGSVISGDVVDGQFANFVGTIGEVTQRSLDQYPGQLYLFQAATLNTIVTQQTLNQVLAATAGSSGCPAVPNSNIELRHGDVHVWIGGFMQTITTSTNDPIFFLHHSFMDFIWEQWRLNKQTRAQRETQWNTGPTSCYSAAHLSTATMTPFT</sequence>
<dbReference type="PANTHER" id="PTHR11474">
    <property type="entry name" value="TYROSINASE FAMILY MEMBER"/>
    <property type="match status" value="1"/>
</dbReference>
<name>A0ABR1DJS1_NECAM</name>
<accession>A0ABR1DJS1</accession>